<dbReference type="Proteomes" id="UP000032180">
    <property type="component" value="Chromosome 3"/>
</dbReference>
<organism evidence="2 3">
    <name type="scientific">Leersia perrieri</name>
    <dbReference type="NCBI Taxonomy" id="77586"/>
    <lineage>
        <taxon>Eukaryota</taxon>
        <taxon>Viridiplantae</taxon>
        <taxon>Streptophyta</taxon>
        <taxon>Embryophyta</taxon>
        <taxon>Tracheophyta</taxon>
        <taxon>Spermatophyta</taxon>
        <taxon>Magnoliopsida</taxon>
        <taxon>Liliopsida</taxon>
        <taxon>Poales</taxon>
        <taxon>Poaceae</taxon>
        <taxon>BOP clade</taxon>
        <taxon>Oryzoideae</taxon>
        <taxon>Oryzeae</taxon>
        <taxon>Oryzinae</taxon>
        <taxon>Leersia</taxon>
    </lineage>
</organism>
<name>A0A0D9VSG3_9ORYZ</name>
<dbReference type="EnsemblPlants" id="LPERR03G10800.1">
    <property type="protein sequence ID" value="LPERR03G10800.1"/>
    <property type="gene ID" value="LPERR03G10800"/>
</dbReference>
<evidence type="ECO:0000313" key="3">
    <source>
        <dbReference type="Proteomes" id="UP000032180"/>
    </source>
</evidence>
<protein>
    <submittedName>
        <fullName evidence="2">Uncharacterized protein</fullName>
    </submittedName>
</protein>
<accession>A0A0D9VSG3</accession>
<keyword evidence="3" id="KW-1185">Reference proteome</keyword>
<proteinExistence type="predicted"/>
<reference evidence="2 3" key="1">
    <citation type="submission" date="2012-08" db="EMBL/GenBank/DDBJ databases">
        <title>Oryza genome evolution.</title>
        <authorList>
            <person name="Wing R.A."/>
        </authorList>
    </citation>
    <scope>NUCLEOTIDE SEQUENCE</scope>
</reference>
<evidence type="ECO:0000256" key="1">
    <source>
        <dbReference type="SAM" id="MobiDB-lite"/>
    </source>
</evidence>
<feature type="region of interest" description="Disordered" evidence="1">
    <location>
        <begin position="14"/>
        <end position="53"/>
    </location>
</feature>
<reference evidence="2" key="3">
    <citation type="submission" date="2015-04" db="UniProtKB">
        <authorList>
            <consortium name="EnsemblPlants"/>
        </authorList>
    </citation>
    <scope>IDENTIFICATION</scope>
</reference>
<evidence type="ECO:0000313" key="2">
    <source>
        <dbReference type="EnsemblPlants" id="LPERR03G10800.1"/>
    </source>
</evidence>
<dbReference type="AlphaFoldDB" id="A0A0D9VSG3"/>
<dbReference type="Gramene" id="LPERR03G10800.1">
    <property type="protein sequence ID" value="LPERR03G10800.1"/>
    <property type="gene ID" value="LPERR03G10800"/>
</dbReference>
<dbReference type="HOGENOM" id="CLU_1951898_0_0_1"/>
<reference evidence="3" key="2">
    <citation type="submission" date="2013-12" db="EMBL/GenBank/DDBJ databases">
        <authorList>
            <person name="Yu Y."/>
            <person name="Lee S."/>
            <person name="de Baynast K."/>
            <person name="Wissotski M."/>
            <person name="Liu L."/>
            <person name="Talag J."/>
            <person name="Goicoechea J."/>
            <person name="Angelova A."/>
            <person name="Jetty R."/>
            <person name="Kudrna D."/>
            <person name="Golser W."/>
            <person name="Rivera L."/>
            <person name="Zhang J."/>
            <person name="Wing R."/>
        </authorList>
    </citation>
    <scope>NUCLEOTIDE SEQUENCE</scope>
</reference>
<sequence length="129" mass="13771">MEFYVDEKWKFSKKSRNNGSRRVPGGVGGGATGGDPFLKRSASSRDHQVIGRGRVVGSGGPAVVLEPVRRAREGAAGALLHHAPLRHHARLLEGLLVAVACGIPSPSRRRHRLPEIRSLVVLPAAPPPD</sequence>